<gene>
    <name evidence="2" type="ORF">RQM59_04720</name>
</gene>
<feature type="transmembrane region" description="Helical" evidence="1">
    <location>
        <begin position="51"/>
        <end position="68"/>
    </location>
</feature>
<feature type="transmembrane region" description="Helical" evidence="1">
    <location>
        <begin position="20"/>
        <end position="44"/>
    </location>
</feature>
<evidence type="ECO:0000313" key="2">
    <source>
        <dbReference type="EMBL" id="MDT7831670.1"/>
    </source>
</evidence>
<reference evidence="2 3" key="1">
    <citation type="submission" date="2023-09" db="EMBL/GenBank/DDBJ databases">
        <title>Novel taxa isolated from Blanes Bay.</title>
        <authorList>
            <person name="Rey-Velasco X."/>
            <person name="Lucena T."/>
        </authorList>
    </citation>
    <scope>NUCLEOTIDE SEQUENCE [LARGE SCALE GENOMIC DNA]</scope>
    <source>
        <strain evidence="2 3">S356</strain>
    </source>
</reference>
<keyword evidence="1" id="KW-1133">Transmembrane helix</keyword>
<evidence type="ECO:0000313" key="3">
    <source>
        <dbReference type="Proteomes" id="UP001257277"/>
    </source>
</evidence>
<keyword evidence="1" id="KW-0812">Transmembrane</keyword>
<sequence length="199" mass="22853">MDILRFFYGFALISSVLNIYSHATSLTSITVLVGVLGIISAILFFSKQYKFYYLGIIWIVLQIPYVVFENNVYDFSQFINAHFSWQFGAIHFGFNFHIVLLLTVKYLILTKYLNQRIVVKPFTESAKETIKDSIEFKPKGILYSKRLSAKVDLEIKNTHYSKLLFQPTKSDRIQKAGITLVPSESGIPLKATVSFEVKE</sequence>
<protein>
    <submittedName>
        <fullName evidence="2">Uncharacterized protein</fullName>
    </submittedName>
</protein>
<organism evidence="2 3">
    <name type="scientific">Asprobacillus argus</name>
    <dbReference type="NCBI Taxonomy" id="3076534"/>
    <lineage>
        <taxon>Bacteria</taxon>
        <taxon>Pseudomonadati</taxon>
        <taxon>Bacteroidota</taxon>
        <taxon>Flavobacteriia</taxon>
        <taxon>Flavobacteriales</taxon>
        <taxon>Flavobacteriaceae</taxon>
        <taxon>Asprobacillus</taxon>
    </lineage>
</organism>
<keyword evidence="3" id="KW-1185">Reference proteome</keyword>
<dbReference type="EMBL" id="JAVTTO010000002">
    <property type="protein sequence ID" value="MDT7831670.1"/>
    <property type="molecule type" value="Genomic_DNA"/>
</dbReference>
<dbReference type="Proteomes" id="UP001257277">
    <property type="component" value="Unassembled WGS sequence"/>
</dbReference>
<name>A0ABU3LD81_9FLAO</name>
<dbReference type="RefSeq" id="WP_349240929.1">
    <property type="nucleotide sequence ID" value="NZ_JAVTTO010000002.1"/>
</dbReference>
<accession>A0ABU3LD81</accession>
<comment type="caution">
    <text evidence="2">The sequence shown here is derived from an EMBL/GenBank/DDBJ whole genome shotgun (WGS) entry which is preliminary data.</text>
</comment>
<proteinExistence type="predicted"/>
<feature type="transmembrane region" description="Helical" evidence="1">
    <location>
        <begin position="88"/>
        <end position="108"/>
    </location>
</feature>
<evidence type="ECO:0000256" key="1">
    <source>
        <dbReference type="SAM" id="Phobius"/>
    </source>
</evidence>
<keyword evidence="1" id="KW-0472">Membrane</keyword>